<organism evidence="2 3">
    <name type="scientific">Aureimonas ureilytica</name>
    <dbReference type="NCBI Taxonomy" id="401562"/>
    <lineage>
        <taxon>Bacteria</taxon>
        <taxon>Pseudomonadati</taxon>
        <taxon>Pseudomonadota</taxon>
        <taxon>Alphaproteobacteria</taxon>
        <taxon>Hyphomicrobiales</taxon>
        <taxon>Aurantimonadaceae</taxon>
        <taxon>Aureimonas</taxon>
    </lineage>
</organism>
<proteinExistence type="predicted"/>
<dbReference type="AlphaFoldDB" id="A0A147DBQ4"/>
<sequence length="294" mass="32717">MQLSAILAAIACPVGATKALAAPLIDISPFKDPLFDYPQPSGASRDGTVLDVPYSEARDIDQRDEIPERRVRSPYVELLARNLFADETLPTPAGPLRWMRVGQISRAKAVVVFVHGRNGDRRLGMNDWTFGGNFNRLKNLMVRVGGAYVTFDGGGLGEADAARGAALVRHIRLTAPETRIVLACGSMGGELCWNLMADKTLAPMVAGLVYLGSNGDEARFERMRKASGEPIPLLLAHGTRDKVYPWARQKVWFDQVRKRYPSYPIRMVLFDDGNHGTPIRMIDWRDTLNWILKR</sequence>
<feature type="chain" id="PRO_5007543497" description="Phospholipase" evidence="1">
    <location>
        <begin position="22"/>
        <end position="294"/>
    </location>
</feature>
<accession>A0A147DBQ4</accession>
<protein>
    <recommendedName>
        <fullName evidence="4">Phospholipase</fullName>
    </recommendedName>
</protein>
<dbReference type="Proteomes" id="UP000078529">
    <property type="component" value="Unassembled WGS sequence"/>
</dbReference>
<keyword evidence="1" id="KW-0732">Signal</keyword>
<dbReference type="PATRIC" id="fig|401562.4.peg.109"/>
<dbReference type="Gene3D" id="3.40.50.1820">
    <property type="entry name" value="alpha/beta hydrolase"/>
    <property type="match status" value="1"/>
</dbReference>
<dbReference type="InterPro" id="IPR029058">
    <property type="entry name" value="AB_hydrolase_fold"/>
</dbReference>
<dbReference type="SUPFAM" id="SSF53474">
    <property type="entry name" value="alpha/beta-Hydrolases"/>
    <property type="match status" value="1"/>
</dbReference>
<reference evidence="2 3" key="1">
    <citation type="journal article" date="2016" name="Front. Microbiol.">
        <title>Genomic Resource of Rice Seed Associated Bacteria.</title>
        <authorList>
            <person name="Midha S."/>
            <person name="Bansal K."/>
            <person name="Sharma S."/>
            <person name="Kumar N."/>
            <person name="Patil P.P."/>
            <person name="Chaudhry V."/>
            <person name="Patil P.B."/>
        </authorList>
    </citation>
    <scope>NUCLEOTIDE SEQUENCE [LARGE SCALE GENOMIC DNA]</scope>
    <source>
        <strain evidence="2 3">NS365</strain>
    </source>
</reference>
<feature type="signal peptide" evidence="1">
    <location>
        <begin position="1"/>
        <end position="21"/>
    </location>
</feature>
<evidence type="ECO:0000313" key="3">
    <source>
        <dbReference type="Proteomes" id="UP000078529"/>
    </source>
</evidence>
<evidence type="ECO:0000313" key="2">
    <source>
        <dbReference type="EMBL" id="KTR08600.1"/>
    </source>
</evidence>
<gene>
    <name evidence="2" type="ORF">NS365_00560</name>
</gene>
<evidence type="ECO:0008006" key="4">
    <source>
        <dbReference type="Google" id="ProtNLM"/>
    </source>
</evidence>
<evidence type="ECO:0000256" key="1">
    <source>
        <dbReference type="SAM" id="SignalP"/>
    </source>
</evidence>
<dbReference type="EMBL" id="LDQA01000001">
    <property type="protein sequence ID" value="KTR08600.1"/>
    <property type="molecule type" value="Genomic_DNA"/>
</dbReference>
<keyword evidence="3" id="KW-1185">Reference proteome</keyword>
<name>A0A147DBQ4_9HYPH</name>
<comment type="caution">
    <text evidence="2">The sequence shown here is derived from an EMBL/GenBank/DDBJ whole genome shotgun (WGS) entry which is preliminary data.</text>
</comment>